<dbReference type="Pfam" id="PF00561">
    <property type="entry name" value="Abhydrolase_1"/>
    <property type="match status" value="1"/>
</dbReference>
<accession>A0ABX1YMX7</accession>
<proteinExistence type="predicted"/>
<dbReference type="GO" id="GO:0016787">
    <property type="term" value="F:hydrolase activity"/>
    <property type="evidence" value="ECO:0007669"/>
    <property type="project" value="UniProtKB-KW"/>
</dbReference>
<feature type="domain" description="AB hydrolase-1" evidence="1">
    <location>
        <begin position="33"/>
        <end position="144"/>
    </location>
</feature>
<evidence type="ECO:0000259" key="1">
    <source>
        <dbReference type="Pfam" id="PF00561"/>
    </source>
</evidence>
<dbReference type="InterPro" id="IPR029058">
    <property type="entry name" value="AB_hydrolase_fold"/>
</dbReference>
<dbReference type="InterPro" id="IPR050266">
    <property type="entry name" value="AB_hydrolase_sf"/>
</dbReference>
<protein>
    <submittedName>
        <fullName evidence="2">Alpha/beta fold hydrolase</fullName>
    </submittedName>
</protein>
<comment type="caution">
    <text evidence="2">The sequence shown here is derived from an EMBL/GenBank/DDBJ whole genome shotgun (WGS) entry which is preliminary data.</text>
</comment>
<dbReference type="Proteomes" id="UP000596857">
    <property type="component" value="Unassembled WGS sequence"/>
</dbReference>
<reference evidence="2 3" key="1">
    <citation type="submission" date="2019-10" db="EMBL/GenBank/DDBJ databases">
        <title>Description of Paenibacillus terricola sp. nov.</title>
        <authorList>
            <person name="Carlier A."/>
            <person name="Qi S."/>
        </authorList>
    </citation>
    <scope>NUCLEOTIDE SEQUENCE [LARGE SCALE GENOMIC DNA]</scope>
    <source>
        <strain evidence="2 3">LMG 31459</strain>
    </source>
</reference>
<dbReference type="SUPFAM" id="SSF53474">
    <property type="entry name" value="alpha/beta-Hydrolases"/>
    <property type="match status" value="1"/>
</dbReference>
<evidence type="ECO:0000313" key="2">
    <source>
        <dbReference type="EMBL" id="NOU82410.1"/>
    </source>
</evidence>
<organism evidence="2 3">
    <name type="scientific">Paenibacillus phytohabitans</name>
    <dbReference type="NCBI Taxonomy" id="2654978"/>
    <lineage>
        <taxon>Bacteria</taxon>
        <taxon>Bacillati</taxon>
        <taxon>Bacillota</taxon>
        <taxon>Bacilli</taxon>
        <taxon>Bacillales</taxon>
        <taxon>Paenibacillaceae</taxon>
        <taxon>Paenibacillus</taxon>
    </lineage>
</organism>
<sequence length="310" mass="34145">MRVDKVQTSRGKLTSVGNHKLHNIIEGNNKGLPPVVFEHGCGSSALLWSLVAPEIAKVTQVIVYDRAGYGWSEPGPFPRSNEQCISELYELLLQAGVEGPYIFVGHSFGGLNVRLFTGKYPQLVAGVVLVDSMHEDEITDRFPEEHVKGQLMAVKFYSVLKVLSKIGVLKILSSFKKFPGFSATISPFSKQTRTLLWKTSFQKKTIAAMHSEFSNVQDGYRKVRELPATDIPLIVIKSGVVNEFYPGTSEDTKRIIRAKLLEAANDLTNWSVNGKLVEAAGSGHNIHIENPQIVIASIVEILGNTSLTKI</sequence>
<dbReference type="Gene3D" id="3.40.50.1820">
    <property type="entry name" value="alpha/beta hydrolase"/>
    <property type="match status" value="1"/>
</dbReference>
<evidence type="ECO:0000313" key="3">
    <source>
        <dbReference type="Proteomes" id="UP000596857"/>
    </source>
</evidence>
<dbReference type="PANTHER" id="PTHR43798:SF33">
    <property type="entry name" value="HYDROLASE, PUTATIVE (AFU_ORTHOLOGUE AFUA_2G14860)-RELATED"/>
    <property type="match status" value="1"/>
</dbReference>
<keyword evidence="3" id="KW-1185">Reference proteome</keyword>
<name>A0ABX1YMX7_9BACL</name>
<dbReference type="InterPro" id="IPR000073">
    <property type="entry name" value="AB_hydrolase_1"/>
</dbReference>
<dbReference type="PANTHER" id="PTHR43798">
    <property type="entry name" value="MONOACYLGLYCEROL LIPASE"/>
    <property type="match status" value="1"/>
</dbReference>
<dbReference type="EMBL" id="WHOB01000078">
    <property type="protein sequence ID" value="NOU82410.1"/>
    <property type="molecule type" value="Genomic_DNA"/>
</dbReference>
<keyword evidence="2" id="KW-0378">Hydrolase</keyword>
<gene>
    <name evidence="2" type="ORF">GC101_26430</name>
</gene>